<organism evidence="1">
    <name type="scientific">Anguilla anguilla</name>
    <name type="common">European freshwater eel</name>
    <name type="synonym">Muraena anguilla</name>
    <dbReference type="NCBI Taxonomy" id="7936"/>
    <lineage>
        <taxon>Eukaryota</taxon>
        <taxon>Metazoa</taxon>
        <taxon>Chordata</taxon>
        <taxon>Craniata</taxon>
        <taxon>Vertebrata</taxon>
        <taxon>Euteleostomi</taxon>
        <taxon>Actinopterygii</taxon>
        <taxon>Neopterygii</taxon>
        <taxon>Teleostei</taxon>
        <taxon>Anguilliformes</taxon>
        <taxon>Anguillidae</taxon>
        <taxon>Anguilla</taxon>
    </lineage>
</organism>
<dbReference type="AlphaFoldDB" id="A0A0E9TRL7"/>
<accession>A0A0E9TRL7</accession>
<proteinExistence type="predicted"/>
<protein>
    <submittedName>
        <fullName evidence="1">Uncharacterized protein</fullName>
    </submittedName>
</protein>
<dbReference type="EMBL" id="GBXM01052243">
    <property type="protein sequence ID" value="JAH56334.1"/>
    <property type="molecule type" value="Transcribed_RNA"/>
</dbReference>
<reference evidence="1" key="1">
    <citation type="submission" date="2014-11" db="EMBL/GenBank/DDBJ databases">
        <authorList>
            <person name="Amaro Gonzalez C."/>
        </authorList>
    </citation>
    <scope>NUCLEOTIDE SEQUENCE</scope>
</reference>
<sequence>MIQCQFSPAILSNSIHTSSCKEERDE</sequence>
<name>A0A0E9TRL7_ANGAN</name>
<reference evidence="1" key="2">
    <citation type="journal article" date="2015" name="Fish Shellfish Immunol.">
        <title>Early steps in the European eel (Anguilla anguilla)-Vibrio vulnificus interaction in the gills: Role of the RtxA13 toxin.</title>
        <authorList>
            <person name="Callol A."/>
            <person name="Pajuelo D."/>
            <person name="Ebbesson L."/>
            <person name="Teles M."/>
            <person name="MacKenzie S."/>
            <person name="Amaro C."/>
        </authorList>
    </citation>
    <scope>NUCLEOTIDE SEQUENCE</scope>
</reference>
<evidence type="ECO:0000313" key="1">
    <source>
        <dbReference type="EMBL" id="JAH56334.1"/>
    </source>
</evidence>